<evidence type="ECO:0000313" key="1">
    <source>
        <dbReference type="EMBL" id="QCE15326.1"/>
    </source>
</evidence>
<sequence length="151" mass="16768">MWLRTSDNHHYEQAHHRDYDPNNTATPTNATKSRVAPECCHHHCVFFGVFVESCRVSGKFQKPPGRVEGPPGDSCVQNPIFRVSPYTAWRLGAVCQTTQVDLPSSFVFWIFGVNVRFGFGFLGCVCDGVILDAGETWQKPDGHAPPGDTSE</sequence>
<organism evidence="1 2">
    <name type="scientific">Vigna unguiculata</name>
    <name type="common">Cowpea</name>
    <dbReference type="NCBI Taxonomy" id="3917"/>
    <lineage>
        <taxon>Eukaryota</taxon>
        <taxon>Viridiplantae</taxon>
        <taxon>Streptophyta</taxon>
        <taxon>Embryophyta</taxon>
        <taxon>Tracheophyta</taxon>
        <taxon>Spermatophyta</taxon>
        <taxon>Magnoliopsida</taxon>
        <taxon>eudicotyledons</taxon>
        <taxon>Gunneridae</taxon>
        <taxon>Pentapetalae</taxon>
        <taxon>rosids</taxon>
        <taxon>fabids</taxon>
        <taxon>Fabales</taxon>
        <taxon>Fabaceae</taxon>
        <taxon>Papilionoideae</taxon>
        <taxon>50 kb inversion clade</taxon>
        <taxon>NPAAA clade</taxon>
        <taxon>indigoferoid/millettioid clade</taxon>
        <taxon>Phaseoleae</taxon>
        <taxon>Vigna</taxon>
    </lineage>
</organism>
<keyword evidence="2" id="KW-1185">Reference proteome</keyword>
<dbReference type="AlphaFoldDB" id="A0A4D6NNY5"/>
<protein>
    <submittedName>
        <fullName evidence="1">Uncharacterized protein</fullName>
    </submittedName>
</protein>
<accession>A0A4D6NNY5</accession>
<reference evidence="1 2" key="1">
    <citation type="submission" date="2019-04" db="EMBL/GenBank/DDBJ databases">
        <title>An improved genome assembly and genetic linkage map for asparagus bean, Vigna unguiculata ssp. sesquipedialis.</title>
        <authorList>
            <person name="Xia Q."/>
            <person name="Zhang R."/>
            <person name="Dong Y."/>
        </authorList>
    </citation>
    <scope>NUCLEOTIDE SEQUENCE [LARGE SCALE GENOMIC DNA]</scope>
    <source>
        <tissue evidence="1">Leaf</tissue>
    </source>
</reference>
<proteinExistence type="predicted"/>
<name>A0A4D6NNY5_VIGUN</name>
<dbReference type="Proteomes" id="UP000501690">
    <property type="component" value="Linkage Group LG11"/>
</dbReference>
<dbReference type="EMBL" id="CP039355">
    <property type="protein sequence ID" value="QCE15326.1"/>
    <property type="molecule type" value="Genomic_DNA"/>
</dbReference>
<gene>
    <name evidence="1" type="ORF">DEO72_LG11g2335</name>
</gene>
<evidence type="ECO:0000313" key="2">
    <source>
        <dbReference type="Proteomes" id="UP000501690"/>
    </source>
</evidence>